<proteinExistence type="predicted"/>
<comment type="caution">
    <text evidence="1">The sequence shown here is derived from an EMBL/GenBank/DDBJ whole genome shotgun (WGS) entry which is preliminary data.</text>
</comment>
<gene>
    <name evidence="1" type="ORF">BT62DRAFT_725662</name>
</gene>
<organism evidence="1 2">
    <name type="scientific">Guyanagaster necrorhizus</name>
    <dbReference type="NCBI Taxonomy" id="856835"/>
    <lineage>
        <taxon>Eukaryota</taxon>
        <taxon>Fungi</taxon>
        <taxon>Dikarya</taxon>
        <taxon>Basidiomycota</taxon>
        <taxon>Agaricomycotina</taxon>
        <taxon>Agaricomycetes</taxon>
        <taxon>Agaricomycetidae</taxon>
        <taxon>Agaricales</taxon>
        <taxon>Marasmiineae</taxon>
        <taxon>Physalacriaceae</taxon>
        <taxon>Guyanagaster</taxon>
    </lineage>
</organism>
<evidence type="ECO:0000313" key="2">
    <source>
        <dbReference type="Proteomes" id="UP000812287"/>
    </source>
</evidence>
<accession>A0A9P7VWD5</accession>
<dbReference type="GeneID" id="66104323"/>
<evidence type="ECO:0000313" key="1">
    <source>
        <dbReference type="EMBL" id="KAG7448756.1"/>
    </source>
</evidence>
<protein>
    <submittedName>
        <fullName evidence="1">Uncharacterized protein</fullName>
    </submittedName>
</protein>
<dbReference type="AlphaFoldDB" id="A0A9P7VWD5"/>
<dbReference type="EMBL" id="MU250529">
    <property type="protein sequence ID" value="KAG7448756.1"/>
    <property type="molecule type" value="Genomic_DNA"/>
</dbReference>
<keyword evidence="2" id="KW-1185">Reference proteome</keyword>
<reference evidence="1" key="1">
    <citation type="submission" date="2020-11" db="EMBL/GenBank/DDBJ databases">
        <title>Adaptations for nitrogen fixation in a non-lichenized fungal sporocarp promotes dispersal by wood-feeding termites.</title>
        <authorList>
            <consortium name="DOE Joint Genome Institute"/>
            <person name="Koch R.A."/>
            <person name="Yoon G."/>
            <person name="Arayal U."/>
            <person name="Lail K."/>
            <person name="Amirebrahimi M."/>
            <person name="Labutti K."/>
            <person name="Lipzen A."/>
            <person name="Riley R."/>
            <person name="Barry K."/>
            <person name="Henrissat B."/>
            <person name="Grigoriev I.V."/>
            <person name="Herr J.R."/>
            <person name="Aime M.C."/>
        </authorList>
    </citation>
    <scope>NUCLEOTIDE SEQUENCE</scope>
    <source>
        <strain evidence="1">MCA 3950</strain>
    </source>
</reference>
<name>A0A9P7VWD5_9AGAR</name>
<sequence>MITCHVDMVETNKDAAQEPYATLSNLPNFIGFHKCFPNITQIFLESRYSVRGRWFLFVLSQGQIIRTRISITLGRHNLVSYLWTRKLPLTTRHPNMSAANLLTPIGQCF</sequence>
<dbReference type="RefSeq" id="XP_043042256.1">
    <property type="nucleotide sequence ID" value="XM_043182027.1"/>
</dbReference>
<dbReference type="Proteomes" id="UP000812287">
    <property type="component" value="Unassembled WGS sequence"/>
</dbReference>